<dbReference type="RefSeq" id="WP_191689573.1">
    <property type="nucleotide sequence ID" value="NZ_JACSQY010000005.1"/>
</dbReference>
<dbReference type="EMBL" id="JACSQY010000005">
    <property type="protein sequence ID" value="MBD7908432.1"/>
    <property type="molecule type" value="Genomic_DNA"/>
</dbReference>
<protein>
    <submittedName>
        <fullName evidence="3">PspC domain-containing protein</fullName>
    </submittedName>
</protein>
<sequence>MTFFYKVLQGVCGGITGLIGNSSLLVRLIFVVTPATFTIYTLLANMLPDGPLRLSINY</sequence>
<evidence type="ECO:0000259" key="2">
    <source>
        <dbReference type="Pfam" id="PF04024"/>
    </source>
</evidence>
<comment type="caution">
    <text evidence="3">The sequence shown here is derived from an EMBL/GenBank/DDBJ whole genome shotgun (WGS) entry which is preliminary data.</text>
</comment>
<keyword evidence="1" id="KW-1133">Transmembrane helix</keyword>
<keyword evidence="1" id="KW-0472">Membrane</keyword>
<feature type="transmembrane region" description="Helical" evidence="1">
    <location>
        <begin position="24"/>
        <end position="43"/>
    </location>
</feature>
<keyword evidence="4" id="KW-1185">Reference proteome</keyword>
<gene>
    <name evidence="3" type="ORF">H9659_08830</name>
</gene>
<evidence type="ECO:0000313" key="3">
    <source>
        <dbReference type="EMBL" id="MBD7908432.1"/>
    </source>
</evidence>
<reference evidence="3 4" key="1">
    <citation type="submission" date="2020-08" db="EMBL/GenBank/DDBJ databases">
        <title>A Genomic Blueprint of the Chicken Gut Microbiome.</title>
        <authorList>
            <person name="Gilroy R."/>
            <person name="Ravi A."/>
            <person name="Getino M."/>
            <person name="Pursley I."/>
            <person name="Horton D.L."/>
            <person name="Alikhan N.-F."/>
            <person name="Baker D."/>
            <person name="Gharbi K."/>
            <person name="Hall N."/>
            <person name="Watson M."/>
            <person name="Adriaenssens E.M."/>
            <person name="Foster-Nyarko E."/>
            <person name="Jarju S."/>
            <person name="Secka A."/>
            <person name="Antonio M."/>
            <person name="Oren A."/>
            <person name="Chaudhuri R."/>
            <person name="La Ragione R.M."/>
            <person name="Hildebrand F."/>
            <person name="Pallen M.J."/>
        </authorList>
    </citation>
    <scope>NUCLEOTIDE SEQUENCE [LARGE SCALE GENOMIC DNA]</scope>
    <source>
        <strain evidence="3 4">Sa3CUA8</strain>
    </source>
</reference>
<dbReference type="Pfam" id="PF04024">
    <property type="entry name" value="PspC"/>
    <property type="match status" value="1"/>
</dbReference>
<dbReference type="InterPro" id="IPR007168">
    <property type="entry name" value="Phageshock_PspC_N"/>
</dbReference>
<evidence type="ECO:0000313" key="4">
    <source>
        <dbReference type="Proteomes" id="UP000659496"/>
    </source>
</evidence>
<evidence type="ECO:0000256" key="1">
    <source>
        <dbReference type="SAM" id="Phobius"/>
    </source>
</evidence>
<organism evidence="3 4">
    <name type="scientific">Sporosarcina gallistercoris</name>
    <dbReference type="NCBI Taxonomy" id="2762245"/>
    <lineage>
        <taxon>Bacteria</taxon>
        <taxon>Bacillati</taxon>
        <taxon>Bacillota</taxon>
        <taxon>Bacilli</taxon>
        <taxon>Bacillales</taxon>
        <taxon>Caryophanaceae</taxon>
        <taxon>Sporosarcina</taxon>
    </lineage>
</organism>
<dbReference type="Proteomes" id="UP000659496">
    <property type="component" value="Unassembled WGS sequence"/>
</dbReference>
<name>A0ABR8PJS1_9BACL</name>
<feature type="domain" description="Phage shock protein PspC N-terminal" evidence="2">
    <location>
        <begin position="6"/>
        <end position="49"/>
    </location>
</feature>
<proteinExistence type="predicted"/>
<keyword evidence="1" id="KW-0812">Transmembrane</keyword>
<accession>A0ABR8PJS1</accession>